<reference evidence="1" key="1">
    <citation type="submission" date="2015-06" db="EMBL/GenBank/DDBJ databases">
        <authorList>
            <person name="Nguyen H."/>
        </authorList>
    </citation>
    <scope>NUCLEOTIDE SEQUENCE</scope>
    <source>
        <strain evidence="1">DAOM 180753</strain>
    </source>
</reference>
<dbReference type="AlphaFoldDB" id="A0AAI9TB64"/>
<dbReference type="Proteomes" id="UP001227192">
    <property type="component" value="Unassembled WGS sequence"/>
</dbReference>
<evidence type="ECO:0000313" key="2">
    <source>
        <dbReference type="Proteomes" id="UP001227192"/>
    </source>
</evidence>
<gene>
    <name evidence="1" type="ORF">VN97_g9262</name>
</gene>
<comment type="caution">
    <text evidence="1">The sequence shown here is derived from an EMBL/GenBank/DDBJ whole genome shotgun (WGS) entry which is preliminary data.</text>
</comment>
<accession>A0AAI9TB64</accession>
<keyword evidence="2" id="KW-1185">Reference proteome</keyword>
<dbReference type="EMBL" id="LACB01000367">
    <property type="protein sequence ID" value="KAJ9484120.1"/>
    <property type="molecule type" value="Genomic_DNA"/>
</dbReference>
<organism evidence="1 2">
    <name type="scientific">Penicillium thymicola</name>
    <dbReference type="NCBI Taxonomy" id="293382"/>
    <lineage>
        <taxon>Eukaryota</taxon>
        <taxon>Fungi</taxon>
        <taxon>Dikarya</taxon>
        <taxon>Ascomycota</taxon>
        <taxon>Pezizomycotina</taxon>
        <taxon>Eurotiomycetes</taxon>
        <taxon>Eurotiomycetidae</taxon>
        <taxon>Eurotiales</taxon>
        <taxon>Aspergillaceae</taxon>
        <taxon>Penicillium</taxon>
    </lineage>
</organism>
<name>A0AAI9TB64_PENTH</name>
<protein>
    <submittedName>
        <fullName evidence="1">Uncharacterized protein</fullName>
    </submittedName>
</protein>
<sequence length="78" mass="8984">MVPHSRVLNPRTGHTMNITHERTILLQNVDLQVISISVCVPVHHKRGSKDPLRGKRFTFISHSQWFNRIAPGQYLNAM</sequence>
<evidence type="ECO:0000313" key="1">
    <source>
        <dbReference type="EMBL" id="KAJ9484120.1"/>
    </source>
</evidence>
<proteinExistence type="predicted"/>
<reference evidence="1" key="2">
    <citation type="journal article" date="2016" name="Fungal Biol.">
        <title>Ochratoxin A production by Penicillium thymicola.</title>
        <authorList>
            <person name="Nguyen H.D.T."/>
            <person name="McMullin D.R."/>
            <person name="Ponomareva E."/>
            <person name="Riley R."/>
            <person name="Pomraning K.R."/>
            <person name="Baker S.E."/>
            <person name="Seifert K.A."/>
        </authorList>
    </citation>
    <scope>NUCLEOTIDE SEQUENCE</scope>
    <source>
        <strain evidence="1">DAOM 180753</strain>
    </source>
</reference>